<gene>
    <name evidence="1" type="ORF">E9229_003666</name>
</gene>
<sequence>MLDSPDDGRKVSLFRHDFAPGPVTEAFLEFARGLDPLLHRIVVQFDRSSVYPFPERVANLARLPEHVQRLVRAGSHVVSVEERWTLNQFNMNRHWPSPEQEALTRKAFARECRRVFGTADFDVATQLELRDGFGSQLLGAPDRGIGHRVLGLALPADDSTCLSAGEIRSAYPFIDWFDEVVESADELHPALPTG</sequence>
<proteinExistence type="predicted"/>
<reference evidence="1 2" key="1">
    <citation type="submission" date="2020-08" db="EMBL/GenBank/DDBJ databases">
        <title>Sequencing the genomes of 1000 actinobacteria strains.</title>
        <authorList>
            <person name="Klenk H.-P."/>
        </authorList>
    </citation>
    <scope>NUCLEOTIDE SEQUENCE [LARGE SCALE GENOMIC DNA]</scope>
    <source>
        <strain evidence="1 2">DSM 22826</strain>
    </source>
</reference>
<keyword evidence="2" id="KW-1185">Reference proteome</keyword>
<evidence type="ECO:0000313" key="1">
    <source>
        <dbReference type="EMBL" id="MBB2997419.1"/>
    </source>
</evidence>
<dbReference type="AlphaFoldDB" id="A0A839QME4"/>
<name>A0A839QME4_9MICC</name>
<protein>
    <submittedName>
        <fullName evidence="1">Uncharacterized protein</fullName>
    </submittedName>
</protein>
<dbReference type="Proteomes" id="UP000523000">
    <property type="component" value="Unassembled WGS sequence"/>
</dbReference>
<evidence type="ECO:0000313" key="2">
    <source>
        <dbReference type="Proteomes" id="UP000523000"/>
    </source>
</evidence>
<accession>A0A839QME4</accession>
<comment type="caution">
    <text evidence="1">The sequence shown here is derived from an EMBL/GenBank/DDBJ whole genome shotgun (WGS) entry which is preliminary data.</text>
</comment>
<organism evidence="1 2">
    <name type="scientific">Paeniglutamicibacter cryotolerans</name>
    <dbReference type="NCBI Taxonomy" id="670079"/>
    <lineage>
        <taxon>Bacteria</taxon>
        <taxon>Bacillati</taxon>
        <taxon>Actinomycetota</taxon>
        <taxon>Actinomycetes</taxon>
        <taxon>Micrococcales</taxon>
        <taxon>Micrococcaceae</taxon>
        <taxon>Paeniglutamicibacter</taxon>
    </lineage>
</organism>
<dbReference type="RefSeq" id="WP_246380843.1">
    <property type="nucleotide sequence ID" value="NZ_BAABGK010000018.1"/>
</dbReference>
<dbReference type="EMBL" id="JACHVS010000002">
    <property type="protein sequence ID" value="MBB2997419.1"/>
    <property type="molecule type" value="Genomic_DNA"/>
</dbReference>